<feature type="region of interest" description="Disordered" evidence="1">
    <location>
        <begin position="61"/>
        <end position="99"/>
    </location>
</feature>
<dbReference type="EMBL" id="WMZR01000010">
    <property type="protein sequence ID" value="MTS51672.1"/>
    <property type="molecule type" value="Genomic_DNA"/>
</dbReference>
<keyword evidence="2" id="KW-0472">Membrane</keyword>
<evidence type="ECO:0000313" key="5">
    <source>
        <dbReference type="Proteomes" id="UP000449193"/>
    </source>
</evidence>
<dbReference type="Proteomes" id="UP000449193">
    <property type="component" value="Unassembled WGS sequence"/>
</dbReference>
<dbReference type="AlphaFoldDB" id="A0A6I3QW75"/>
<reference evidence="4 5" key="1">
    <citation type="journal article" date="2019" name="Nat. Med.">
        <title>A library of human gut bacterial isolates paired with longitudinal multiomics data enables mechanistic microbiome research.</title>
        <authorList>
            <person name="Poyet M."/>
            <person name="Groussin M."/>
            <person name="Gibbons S.M."/>
            <person name="Avila-Pacheco J."/>
            <person name="Jiang X."/>
            <person name="Kearney S.M."/>
            <person name="Perrotta A.R."/>
            <person name="Berdy B."/>
            <person name="Zhao S."/>
            <person name="Lieberman T.D."/>
            <person name="Swanson P.K."/>
            <person name="Smith M."/>
            <person name="Roesemann S."/>
            <person name="Alexander J.E."/>
            <person name="Rich S.A."/>
            <person name="Livny J."/>
            <person name="Vlamakis H."/>
            <person name="Clish C."/>
            <person name="Bullock K."/>
            <person name="Deik A."/>
            <person name="Scott J."/>
            <person name="Pierce K.A."/>
            <person name="Xavier R.J."/>
            <person name="Alm E.J."/>
        </authorList>
    </citation>
    <scope>NUCLEOTIDE SEQUENCE [LARGE SCALE GENOMIC DNA]</scope>
    <source>
        <strain evidence="4 5">BIOML-A7</strain>
    </source>
</reference>
<dbReference type="InterPro" id="IPR039564">
    <property type="entry name" value="Peptidase_C39-like"/>
</dbReference>
<evidence type="ECO:0000256" key="2">
    <source>
        <dbReference type="SAM" id="Phobius"/>
    </source>
</evidence>
<accession>A0A6I3QW75</accession>
<feature type="compositionally biased region" description="Basic residues" evidence="1">
    <location>
        <begin position="72"/>
        <end position="90"/>
    </location>
</feature>
<sequence>MPCVLWKHRGPNQCRSVKILPGGHKSGRTVLMSKVWRLRWQHSDPQKPQIIPCHIPQRSKEKKQYIPPGSKQCRKTAWKKHSRSVRKGGRRMGENDNGNSARTAAQLAAAISNIAKGAAEGGAYGAAAGAVKSFLPQIVMGVGGLLFFLLCLPLIIFVALPSCLFDFPSVMDEEIRAMTAQAQTVYGNYAQTQQSIQNHADVVLQQASEGFDDVAATKNLQGFDAYWMAAISSVLHMQELDAINKLEISNITQHTVRQTSSVETYYEEEEYLYTYPDGATELRTREVERRRLHISLRTASPDEVMSSLGFTEEQRQWAAYIHDNIADNQTQGDSPAVDMGDVTFTDAEIPVVYYAQTDNRWSGIGYSGSTIGIAGCGPTSVAIAASTLTGQAITPPEVAAWSEATGHAAYGNGSYHSLIPDALAHYGLTVQRAGASSAQQLADALSRGKLVVVIMGSGTFTTSGHFIVLRGVTVDGKVLIADPYSYSFSQREWDLSSIMQEAKRSAGAGGPFWIVSS</sequence>
<evidence type="ECO:0000313" key="4">
    <source>
        <dbReference type="EMBL" id="MTS51672.1"/>
    </source>
</evidence>
<evidence type="ECO:0000256" key="1">
    <source>
        <dbReference type="SAM" id="MobiDB-lite"/>
    </source>
</evidence>
<proteinExistence type="predicted"/>
<evidence type="ECO:0000259" key="3">
    <source>
        <dbReference type="Pfam" id="PF13529"/>
    </source>
</evidence>
<feature type="transmembrane region" description="Helical" evidence="2">
    <location>
        <begin position="138"/>
        <end position="160"/>
    </location>
</feature>
<name>A0A6I3QW75_9FIRM</name>
<feature type="domain" description="Peptidase C39-like" evidence="3">
    <location>
        <begin position="350"/>
        <end position="484"/>
    </location>
</feature>
<gene>
    <name evidence="4" type="ORF">GMD52_08985</name>
</gene>
<dbReference type="Gene3D" id="3.90.70.10">
    <property type="entry name" value="Cysteine proteinases"/>
    <property type="match status" value="1"/>
</dbReference>
<protein>
    <recommendedName>
        <fullName evidence="3">Peptidase C39-like domain-containing protein</fullName>
    </recommendedName>
</protein>
<keyword evidence="2" id="KW-1133">Transmembrane helix</keyword>
<dbReference type="Pfam" id="PF13529">
    <property type="entry name" value="Peptidase_C39_2"/>
    <property type="match status" value="1"/>
</dbReference>
<organism evidence="4 5">
    <name type="scientific">Ruthenibacterium lactatiformans</name>
    <dbReference type="NCBI Taxonomy" id="1550024"/>
    <lineage>
        <taxon>Bacteria</taxon>
        <taxon>Bacillati</taxon>
        <taxon>Bacillota</taxon>
        <taxon>Clostridia</taxon>
        <taxon>Eubacteriales</taxon>
        <taxon>Oscillospiraceae</taxon>
        <taxon>Ruthenibacterium</taxon>
    </lineage>
</organism>
<keyword evidence="2" id="KW-0812">Transmembrane</keyword>
<comment type="caution">
    <text evidence="4">The sequence shown here is derived from an EMBL/GenBank/DDBJ whole genome shotgun (WGS) entry which is preliminary data.</text>
</comment>